<dbReference type="InterPro" id="IPR036390">
    <property type="entry name" value="WH_DNA-bd_sf"/>
</dbReference>
<dbReference type="SMART" id="SM00347">
    <property type="entry name" value="HTH_MARR"/>
    <property type="match status" value="1"/>
</dbReference>
<evidence type="ECO:0000256" key="3">
    <source>
        <dbReference type="ARBA" id="ARBA00023163"/>
    </source>
</evidence>
<dbReference type="Gene3D" id="1.10.10.10">
    <property type="entry name" value="Winged helix-like DNA-binding domain superfamily/Winged helix DNA-binding domain"/>
    <property type="match status" value="1"/>
</dbReference>
<name>A0A0P8WTW2_9CLOT</name>
<dbReference type="InterPro" id="IPR036388">
    <property type="entry name" value="WH-like_DNA-bd_sf"/>
</dbReference>
<keyword evidence="1" id="KW-0805">Transcription regulation</keyword>
<reference evidence="5 6" key="1">
    <citation type="submission" date="2015-09" db="EMBL/GenBank/DDBJ databases">
        <title>Genome sequence of Oxobacter pfennigii DSM 3222.</title>
        <authorList>
            <person name="Poehlein A."/>
            <person name="Bengelsdorf F.R."/>
            <person name="Schiel-Bengelsdorf B."/>
            <person name="Duerre P."/>
            <person name="Daniel R."/>
        </authorList>
    </citation>
    <scope>NUCLEOTIDE SEQUENCE [LARGE SCALE GENOMIC DNA]</scope>
    <source>
        <strain evidence="5 6">DSM 3222</strain>
    </source>
</reference>
<organism evidence="5 6">
    <name type="scientific">Oxobacter pfennigii</name>
    <dbReference type="NCBI Taxonomy" id="36849"/>
    <lineage>
        <taxon>Bacteria</taxon>
        <taxon>Bacillati</taxon>
        <taxon>Bacillota</taxon>
        <taxon>Clostridia</taxon>
        <taxon>Eubacteriales</taxon>
        <taxon>Clostridiaceae</taxon>
        <taxon>Oxobacter</taxon>
    </lineage>
</organism>
<dbReference type="PRINTS" id="PR00598">
    <property type="entry name" value="HTHMARR"/>
</dbReference>
<dbReference type="Proteomes" id="UP000050326">
    <property type="component" value="Unassembled WGS sequence"/>
</dbReference>
<dbReference type="EMBL" id="LKET01000014">
    <property type="protein sequence ID" value="KPU46115.1"/>
    <property type="molecule type" value="Genomic_DNA"/>
</dbReference>
<dbReference type="PANTHER" id="PTHR42756">
    <property type="entry name" value="TRANSCRIPTIONAL REGULATOR, MARR"/>
    <property type="match status" value="1"/>
</dbReference>
<accession>A0A0P8WTW2</accession>
<evidence type="ECO:0000256" key="1">
    <source>
        <dbReference type="ARBA" id="ARBA00023015"/>
    </source>
</evidence>
<dbReference type="PATRIC" id="fig|36849.3.peg.248"/>
<evidence type="ECO:0000256" key="2">
    <source>
        <dbReference type="ARBA" id="ARBA00023125"/>
    </source>
</evidence>
<dbReference type="InterPro" id="IPR000835">
    <property type="entry name" value="HTH_MarR-typ"/>
</dbReference>
<keyword evidence="2 5" id="KW-0238">DNA-binding</keyword>
<keyword evidence="6" id="KW-1185">Reference proteome</keyword>
<feature type="domain" description="HTH marR-type" evidence="4">
    <location>
        <begin position="1"/>
        <end position="136"/>
    </location>
</feature>
<sequence length="139" mass="15880">MDNTINLMSRINERANSFISDELNRHGVKDVSPSHGAVLMSLFRKDQLTMSEIAELVNRDRSTVTTSVNKLMDLGYLDTMKNSLDSRSTIVFLTKKGKELEPVFYQISQSLITVVYKNIGAEERKIFRDILQKIFANFS</sequence>
<dbReference type="GO" id="GO:0003700">
    <property type="term" value="F:DNA-binding transcription factor activity"/>
    <property type="evidence" value="ECO:0007669"/>
    <property type="project" value="InterPro"/>
</dbReference>
<keyword evidence="3" id="KW-0804">Transcription</keyword>
<dbReference type="PROSITE" id="PS50995">
    <property type="entry name" value="HTH_MARR_2"/>
    <property type="match status" value="1"/>
</dbReference>
<dbReference type="GO" id="GO:0003677">
    <property type="term" value="F:DNA binding"/>
    <property type="evidence" value="ECO:0007669"/>
    <property type="project" value="UniProtKB-KW"/>
</dbReference>
<evidence type="ECO:0000313" key="6">
    <source>
        <dbReference type="Proteomes" id="UP000050326"/>
    </source>
</evidence>
<evidence type="ECO:0000259" key="4">
    <source>
        <dbReference type="PROSITE" id="PS50995"/>
    </source>
</evidence>
<proteinExistence type="predicted"/>
<dbReference type="AlphaFoldDB" id="A0A0P8WTW2"/>
<dbReference type="PANTHER" id="PTHR42756:SF1">
    <property type="entry name" value="TRANSCRIPTIONAL REPRESSOR OF EMRAB OPERON"/>
    <property type="match status" value="1"/>
</dbReference>
<evidence type="ECO:0000313" key="5">
    <source>
        <dbReference type="EMBL" id="KPU46115.1"/>
    </source>
</evidence>
<dbReference type="Pfam" id="PF01047">
    <property type="entry name" value="MarR"/>
    <property type="match status" value="1"/>
</dbReference>
<dbReference type="STRING" id="36849.OXPF_02250"/>
<protein>
    <submittedName>
        <fullName evidence="5">DNA-binding transcriptional repressor MarR</fullName>
    </submittedName>
</protein>
<dbReference type="SUPFAM" id="SSF46785">
    <property type="entry name" value="Winged helix' DNA-binding domain"/>
    <property type="match status" value="1"/>
</dbReference>
<gene>
    <name evidence="5" type="ORF">OXPF_02250</name>
</gene>
<comment type="caution">
    <text evidence="5">The sequence shown here is derived from an EMBL/GenBank/DDBJ whole genome shotgun (WGS) entry which is preliminary data.</text>
</comment>